<feature type="chain" id="PRO_5010263860" description="Secreted protein" evidence="1">
    <location>
        <begin position="28"/>
        <end position="138"/>
    </location>
</feature>
<evidence type="ECO:0000256" key="1">
    <source>
        <dbReference type="SAM" id="SignalP"/>
    </source>
</evidence>
<dbReference type="STRING" id="235985.SAMN05414137_11145"/>
<dbReference type="Proteomes" id="UP000183015">
    <property type="component" value="Unassembled WGS sequence"/>
</dbReference>
<reference evidence="3" key="1">
    <citation type="submission" date="2016-10" db="EMBL/GenBank/DDBJ databases">
        <authorList>
            <person name="Varghese N."/>
        </authorList>
    </citation>
    <scope>NUCLEOTIDE SEQUENCE [LARGE SCALE GENOMIC DNA]</scope>
    <source>
        <strain evidence="3">DSM 45096 / BCRC 16803 / CGMCC 4.1857 / CIP 109030 / JCM 12277 / KCTC 19219 / NBRC 100920 / 33214</strain>
    </source>
</reference>
<proteinExistence type="predicted"/>
<organism evidence="2 3">
    <name type="scientific">Streptacidiphilus jiangxiensis</name>
    <dbReference type="NCBI Taxonomy" id="235985"/>
    <lineage>
        <taxon>Bacteria</taxon>
        <taxon>Bacillati</taxon>
        <taxon>Actinomycetota</taxon>
        <taxon>Actinomycetes</taxon>
        <taxon>Kitasatosporales</taxon>
        <taxon>Streptomycetaceae</taxon>
        <taxon>Streptacidiphilus</taxon>
    </lineage>
</organism>
<feature type="signal peptide" evidence="1">
    <location>
        <begin position="1"/>
        <end position="27"/>
    </location>
</feature>
<protein>
    <recommendedName>
        <fullName evidence="4">Secreted protein</fullName>
    </recommendedName>
</protein>
<dbReference type="AlphaFoldDB" id="A0A1H7RY19"/>
<dbReference type="RefSeq" id="WP_161791267.1">
    <property type="nucleotide sequence ID" value="NZ_BBPN01000015.1"/>
</dbReference>
<evidence type="ECO:0000313" key="2">
    <source>
        <dbReference type="EMBL" id="SEL65190.1"/>
    </source>
</evidence>
<evidence type="ECO:0000313" key="3">
    <source>
        <dbReference type="Proteomes" id="UP000183015"/>
    </source>
</evidence>
<evidence type="ECO:0008006" key="4">
    <source>
        <dbReference type="Google" id="ProtNLM"/>
    </source>
</evidence>
<accession>A0A1H7RY19</accession>
<sequence length="138" mass="14816">MRTVMRAAAVAAAAVATIAGTAGAASAAPATPHYATLSVAHTEKANTPFHLYGTGYDARTNSGELCLQGRIDYRGHWSNWQTVLCEAHRSGHKLAFDGVARTGWPAGTYDLRMVLVSHPRAGVWKPLDYSSQHILTVR</sequence>
<dbReference type="EMBL" id="FOAZ01000011">
    <property type="protein sequence ID" value="SEL65190.1"/>
    <property type="molecule type" value="Genomic_DNA"/>
</dbReference>
<keyword evidence="3" id="KW-1185">Reference proteome</keyword>
<keyword evidence="1" id="KW-0732">Signal</keyword>
<gene>
    <name evidence="2" type="ORF">SAMN05414137_11145</name>
</gene>
<name>A0A1H7RY19_STRJI</name>